<evidence type="ECO:0000256" key="4">
    <source>
        <dbReference type="ARBA" id="ARBA00022490"/>
    </source>
</evidence>
<proteinExistence type="inferred from homology"/>
<feature type="compositionally biased region" description="Low complexity" evidence="10">
    <location>
        <begin position="185"/>
        <end position="203"/>
    </location>
</feature>
<dbReference type="GO" id="GO:0051301">
    <property type="term" value="P:cell division"/>
    <property type="evidence" value="ECO:0007669"/>
    <property type="project" value="UniProtKB-KW"/>
</dbReference>
<feature type="coiled-coil region" evidence="9">
    <location>
        <begin position="30"/>
        <end position="71"/>
    </location>
</feature>
<evidence type="ECO:0000256" key="1">
    <source>
        <dbReference type="ARBA" id="ARBA00004496"/>
    </source>
</evidence>
<feature type="region of interest" description="Disordered" evidence="10">
    <location>
        <begin position="174"/>
        <end position="234"/>
    </location>
</feature>
<dbReference type="EMBL" id="VUNC01000006">
    <property type="protein sequence ID" value="MST73109.1"/>
    <property type="molecule type" value="Genomic_DNA"/>
</dbReference>
<evidence type="ECO:0000256" key="7">
    <source>
        <dbReference type="ARBA" id="ARBA00023306"/>
    </source>
</evidence>
<evidence type="ECO:0000313" key="12">
    <source>
        <dbReference type="Proteomes" id="UP000469325"/>
    </source>
</evidence>
<dbReference type="Pfam" id="PF05103">
    <property type="entry name" value="DivIVA"/>
    <property type="match status" value="2"/>
</dbReference>
<evidence type="ECO:0000256" key="8">
    <source>
        <dbReference type="ARBA" id="ARBA00031737"/>
    </source>
</evidence>
<keyword evidence="12" id="KW-1185">Reference proteome</keyword>
<name>A0A6N7XT69_9ACTN</name>
<dbReference type="PANTHER" id="PTHR35794">
    <property type="entry name" value="CELL DIVISION PROTEIN DIVIVA"/>
    <property type="match status" value="1"/>
</dbReference>
<gene>
    <name evidence="11" type="ORF">FYJ68_08295</name>
</gene>
<keyword evidence="4" id="KW-0963">Cytoplasm</keyword>
<reference evidence="11 12" key="1">
    <citation type="submission" date="2019-08" db="EMBL/GenBank/DDBJ databases">
        <title>In-depth cultivation of the pig gut microbiome towards novel bacterial diversity and tailored functional studies.</title>
        <authorList>
            <person name="Wylensek D."/>
            <person name="Hitch T.C.A."/>
            <person name="Clavel T."/>
        </authorList>
    </citation>
    <scope>NUCLEOTIDE SEQUENCE [LARGE SCALE GENOMIC DNA]</scope>
    <source>
        <strain evidence="11 12">CA-Schmier-601-WT-1</strain>
    </source>
</reference>
<comment type="similarity">
    <text evidence="2">Belongs to the DivIVA family.</text>
</comment>
<protein>
    <recommendedName>
        <fullName evidence="3">Cell wall synthesis protein Wag31</fullName>
    </recommendedName>
    <alternativeName>
        <fullName evidence="8">Antigen 84</fullName>
    </alternativeName>
</protein>
<keyword evidence="5" id="KW-0132">Cell division</keyword>
<feature type="coiled-coil region" evidence="9">
    <location>
        <begin position="106"/>
        <end position="169"/>
    </location>
</feature>
<dbReference type="NCBIfam" id="TIGR03544">
    <property type="entry name" value="DivI1A_domain"/>
    <property type="match status" value="1"/>
</dbReference>
<dbReference type="AlphaFoldDB" id="A0A6N7XT69"/>
<sequence>MAITPADIEQMTFSEAKKHGYSTEEVDAFLDQLASEVDAMLQKIADLKGRLNNSEQQLAAAQAQVAQLKEQSASSAAIEPAPVPPAPVADYGASERQISQVLIVAQQSADKLLADARANADNIRNEADQKAREVIRQALAEKQNELDEIDRLKQSREDFRSEYKKMLQHFMDDADSVFPEKTLNTPTGSAKGSSSTSSFVTPAPVAPQPAAPAVDAQATTFAPAPTDTDFSDLD</sequence>
<evidence type="ECO:0000256" key="9">
    <source>
        <dbReference type="SAM" id="Coils"/>
    </source>
</evidence>
<dbReference type="PANTHER" id="PTHR35794:SF2">
    <property type="entry name" value="CELL DIVISION PROTEIN DIVIVA"/>
    <property type="match status" value="1"/>
</dbReference>
<comment type="subcellular location">
    <subcellularLocation>
        <location evidence="1">Cytoplasm</location>
    </subcellularLocation>
</comment>
<evidence type="ECO:0000256" key="10">
    <source>
        <dbReference type="SAM" id="MobiDB-lite"/>
    </source>
</evidence>
<dbReference type="InterPro" id="IPR019933">
    <property type="entry name" value="DivIVA_domain"/>
</dbReference>
<evidence type="ECO:0000256" key="6">
    <source>
        <dbReference type="ARBA" id="ARBA00023054"/>
    </source>
</evidence>
<keyword evidence="6 9" id="KW-0175">Coiled coil</keyword>
<keyword evidence="7" id="KW-0131">Cell cycle</keyword>
<evidence type="ECO:0000256" key="3">
    <source>
        <dbReference type="ARBA" id="ARBA00018787"/>
    </source>
</evidence>
<dbReference type="Proteomes" id="UP000469325">
    <property type="component" value="Unassembled WGS sequence"/>
</dbReference>
<comment type="caution">
    <text evidence="11">The sequence shown here is derived from an EMBL/GenBank/DDBJ whole genome shotgun (WGS) entry which is preliminary data.</text>
</comment>
<dbReference type="Gene3D" id="1.20.5.2950">
    <property type="match status" value="1"/>
</dbReference>
<evidence type="ECO:0000313" key="11">
    <source>
        <dbReference type="EMBL" id="MST73109.1"/>
    </source>
</evidence>
<dbReference type="Gene3D" id="6.10.250.660">
    <property type="match status" value="1"/>
</dbReference>
<evidence type="ECO:0000256" key="2">
    <source>
        <dbReference type="ARBA" id="ARBA00009008"/>
    </source>
</evidence>
<dbReference type="InterPro" id="IPR007793">
    <property type="entry name" value="DivIVA_fam"/>
</dbReference>
<organism evidence="11 12">
    <name type="scientific">Olsenella porci</name>
    <dbReference type="NCBI Taxonomy" id="2652279"/>
    <lineage>
        <taxon>Bacteria</taxon>
        <taxon>Bacillati</taxon>
        <taxon>Actinomycetota</taxon>
        <taxon>Coriobacteriia</taxon>
        <taxon>Coriobacteriales</taxon>
        <taxon>Atopobiaceae</taxon>
        <taxon>Olsenella</taxon>
    </lineage>
</organism>
<accession>A0A6N7XT69</accession>
<dbReference type="RefSeq" id="WP_154435744.1">
    <property type="nucleotide sequence ID" value="NZ_VUNC01000006.1"/>
</dbReference>
<evidence type="ECO:0000256" key="5">
    <source>
        <dbReference type="ARBA" id="ARBA00022618"/>
    </source>
</evidence>
<dbReference type="GO" id="GO:0005737">
    <property type="term" value="C:cytoplasm"/>
    <property type="evidence" value="ECO:0007669"/>
    <property type="project" value="UniProtKB-SubCell"/>
</dbReference>
<feature type="compositionally biased region" description="Low complexity" evidence="10">
    <location>
        <begin position="211"/>
        <end position="228"/>
    </location>
</feature>